<dbReference type="Pfam" id="PF25023">
    <property type="entry name" value="TEN_YD-shell"/>
    <property type="match status" value="1"/>
</dbReference>
<dbReference type="NCBIfam" id="TIGR03696">
    <property type="entry name" value="Rhs_assc_core"/>
    <property type="match status" value="1"/>
</dbReference>
<dbReference type="InterPro" id="IPR056823">
    <property type="entry name" value="TEN-like_YD-shell"/>
</dbReference>
<dbReference type="InterPro" id="IPR032871">
    <property type="entry name" value="AHH_dom_containing"/>
</dbReference>
<dbReference type="Gene3D" id="2.180.10.10">
    <property type="entry name" value="RHS repeat-associated core"/>
    <property type="match status" value="3"/>
</dbReference>
<dbReference type="eggNOG" id="COG3209">
    <property type="taxonomic scope" value="Bacteria"/>
</dbReference>
<proteinExistence type="predicted"/>
<dbReference type="KEGG" id="ebi:EbC_05990"/>
<dbReference type="InterPro" id="IPR022385">
    <property type="entry name" value="Rhs_assc_core"/>
</dbReference>
<dbReference type="EMBL" id="FP236843">
    <property type="protein sequence ID" value="CAX58130.1"/>
    <property type="molecule type" value="Genomic_DNA"/>
</dbReference>
<dbReference type="Pfam" id="PF05593">
    <property type="entry name" value="RHS_repeat"/>
    <property type="match status" value="3"/>
</dbReference>
<organism evidence="5">
    <name type="scientific">Erwinia billingiae (strain Eb661)</name>
    <dbReference type="NCBI Taxonomy" id="634500"/>
    <lineage>
        <taxon>Bacteria</taxon>
        <taxon>Pseudomonadati</taxon>
        <taxon>Pseudomonadota</taxon>
        <taxon>Gammaproteobacteria</taxon>
        <taxon>Enterobacterales</taxon>
        <taxon>Erwiniaceae</taxon>
        <taxon>Erwinia</taxon>
    </lineage>
</organism>
<dbReference type="InterPro" id="IPR045351">
    <property type="entry name" value="DUF6531"/>
</dbReference>
<dbReference type="Gene3D" id="2.60.200.60">
    <property type="match status" value="1"/>
</dbReference>
<dbReference type="NCBIfam" id="TIGR01643">
    <property type="entry name" value="YD_repeat_2x"/>
    <property type="match status" value="8"/>
</dbReference>
<dbReference type="Pfam" id="PF14412">
    <property type="entry name" value="AHH"/>
    <property type="match status" value="1"/>
</dbReference>
<accession>D8MMS3</accession>
<dbReference type="InterPro" id="IPR050708">
    <property type="entry name" value="T6SS_VgrG/RHS"/>
</dbReference>
<reference evidence="4 5" key="1">
    <citation type="journal article" date="2010" name="BMC Genomics">
        <title>Genome comparison of the epiphytic bacteria Erwinia billingiae and E. tasmaniensis with the pear pathogen E. pyrifoliae.</title>
        <authorList>
            <person name="Kube M."/>
            <person name="Migdoll A.M."/>
            <person name="Gehring I."/>
            <person name="Heitmann K."/>
            <person name="Mayer Y."/>
            <person name="Kuhl H."/>
            <person name="Knaust F."/>
            <person name="Geider K."/>
            <person name="Reinhardt R."/>
        </authorList>
    </citation>
    <scope>NUCLEOTIDE SEQUENCE [LARGE SCALE GENOMIC DNA]</scope>
    <source>
        <strain evidence="4 5">Eb661</strain>
    </source>
</reference>
<evidence type="ECO:0000313" key="5">
    <source>
        <dbReference type="Proteomes" id="UP000008793"/>
    </source>
</evidence>
<sequence length="1532" mass="171388">MSDELIAARLGDPLVHSSVIADFVSGVVEGAIYGGILFGAALISSTGVGLAVGVGLTVAAMASGYPEKLGNKAGEAVDGLLDMLGMRGPPDAFITSGSDNVRIMGKPAARAAGTVNHEWLNSPQAGSEEQPGALDIAMAVAAGIASAVSHPGATASALWDKVSSTSGDSVKHWFGSLWDDLVQPTVASASPYATPASKDTVACTKGHLAESVNFIAEGSKKVLINGHPAARNGDRSTCEAKIQVSENPRVRIGGDSVVVRDIRSGKNFLAYFLGGIVGGGIGKEGAQLLKQLFTRIAARRALRQITCIIASQAGGQVAGAVAIAAVQGSHPVNYATGAKILAGEEDLDFVLEDRLPLYWQRIYNSRNLSRGMLGTGWMLPFETRLIRFRHEDGSYPFMWRDISGQELGLGEISPGDVIHFDEEGFTLYCTLQGVIIMQTAQGEFHLYEPDPTREGEWRIGRIYDRHENCQHFQWNDAGQLVAIAGDNLALEVRLSYEPVQGRLIALHQVVGEEHRPLVRYSYNPEGQLTTVQDADGVVTRRFSWDRASDLMASHSYATGLTVEYQWKPSIDPRYWRVYEYQVLDENRATLEHWVIDADEQDRSASVTCFSGGTTLHRWDELCRITEYTDSYGAHWRWRWAGELLMATEAPGGRVWEYGYDERANLTMVRDPADRTTITTWHPSYAFPLKEVLPDGAVWEYQYNVAGDVVAVIDPLGGITRFTWNAQGDLVTRTDALENTHRFWWNDRGQIQRDEDCSGHQSHNQYDGAGRLIASCDAEGNTTCYQWSNAGRLQCLTRPDGRDTEYKYDAAGMLTGENIDGFSERRVKRNVRGQIVTEINQAGHQTRYQYNRFGHLTALINPNNDRWQFEYDNGQRLLAQIDYAGRRKSYRYDELGQVTEVTQSPLNAADEQLSPHSTWFEYDVVNRLTAKLTRQNRTEYHYGPDRVDIKKMSLESWQRARTGGFEVTDAEVITLTSDAVGNLTREESSAGAIAHQYDVLGNLIGSTLPDGRELNCLRYGTGHLLQMNLKLGGKQVEIAGYQRDKLHREVGRTQGPLNQQTRYDPVGRIVMRRSGFEDRSGAVFERRYNWDRLDQVLQQRVLDSATGQNEWAQYQQRFGYDATGQITGAVQPHNTEHFSWDAAGNQTDKPGQVVWHNLLQRLKGARWAYDGFGRMTWRKTGPDAVEQHYRYDDEQRIAEVRFTGHKEFSRAEYRYDALGRRTHKILHRHHKPEETISFLWSGLRMVGESSSLTPDRNTQYLYSEGSWEPLARVDSIGEQADIFWYHTELNGLPERMTNEEGDVVWRGRFSTWGMTGQESSSGFQSVPQNLRFQGQYLDRETGLHYNLFRYYDPVGGRFTQPDPIGLMGGLNTYAYVGDPLTWVDPLGLTGCSTRLGRNMMASMGLKRSTKWSGYQAHHVIPKEFSDHIVLKKIGYDIDDATNGIFLRQVDDGVSPMARHQGNHHGYSSAIENALNNLDPNQSVDVLKKQVSALQNVAKRGMMDGMPIRASELARDDSVLGNQRALDMWNKILN</sequence>
<dbReference type="InterPro" id="IPR006530">
    <property type="entry name" value="YD"/>
</dbReference>
<feature type="domain" description="DUF6531" evidence="2">
    <location>
        <begin position="330"/>
        <end position="390"/>
    </location>
</feature>
<dbReference type="SUPFAM" id="SSF82171">
    <property type="entry name" value="DPP6 N-terminal domain-like"/>
    <property type="match status" value="1"/>
</dbReference>
<dbReference type="Proteomes" id="UP000008793">
    <property type="component" value="Chromosome"/>
</dbReference>
<dbReference type="Pfam" id="PF20148">
    <property type="entry name" value="DUF6531"/>
    <property type="match status" value="1"/>
</dbReference>
<dbReference type="InterPro" id="IPR031325">
    <property type="entry name" value="RHS_repeat"/>
</dbReference>
<dbReference type="Pfam" id="PF05488">
    <property type="entry name" value="PAAR_motif"/>
    <property type="match status" value="1"/>
</dbReference>
<keyword evidence="1" id="KW-0677">Repeat</keyword>
<dbReference type="RefSeq" id="WP_013200635.1">
    <property type="nucleotide sequence ID" value="NC_014306.1"/>
</dbReference>
<protein>
    <submittedName>
        <fullName evidence="4">RHS family protein</fullName>
    </submittedName>
</protein>
<evidence type="ECO:0000259" key="2">
    <source>
        <dbReference type="Pfam" id="PF20148"/>
    </source>
</evidence>
<feature type="domain" description="Teneurin-like YD-shell" evidence="3">
    <location>
        <begin position="918"/>
        <end position="1361"/>
    </location>
</feature>
<evidence type="ECO:0000256" key="1">
    <source>
        <dbReference type="ARBA" id="ARBA00022737"/>
    </source>
</evidence>
<name>D8MMS3_ERWBE</name>
<dbReference type="STRING" id="634500.EbC_05990"/>
<gene>
    <name evidence="4" type="ordered locus">EbC_05990</name>
</gene>
<dbReference type="HOGENOM" id="CLU_001218_1_4_6"/>
<dbReference type="InterPro" id="IPR008727">
    <property type="entry name" value="PAAR_motif"/>
</dbReference>
<dbReference type="PANTHER" id="PTHR32305">
    <property type="match status" value="1"/>
</dbReference>
<evidence type="ECO:0000259" key="3">
    <source>
        <dbReference type="Pfam" id="PF25023"/>
    </source>
</evidence>
<dbReference type="GeneID" id="90510609"/>
<evidence type="ECO:0000313" key="4">
    <source>
        <dbReference type="EMBL" id="CAX58130.1"/>
    </source>
</evidence>
<dbReference type="PANTHER" id="PTHR32305:SF15">
    <property type="entry name" value="PROTEIN RHSA-RELATED"/>
    <property type="match status" value="1"/>
</dbReference>
<keyword evidence="5" id="KW-1185">Reference proteome</keyword>